<keyword evidence="1" id="KW-1133">Transmembrane helix</keyword>
<feature type="transmembrane region" description="Helical" evidence="1">
    <location>
        <begin position="180"/>
        <end position="201"/>
    </location>
</feature>
<name>A0AA35W0H5_GEOBA</name>
<reference evidence="3" key="1">
    <citation type="submission" date="2023-03" db="EMBL/GenBank/DDBJ databases">
        <authorList>
            <person name="Steffen K."/>
            <person name="Cardenas P."/>
        </authorList>
    </citation>
    <scope>NUCLEOTIDE SEQUENCE</scope>
</reference>
<keyword evidence="1" id="KW-0472">Membrane</keyword>
<organism evidence="3 4">
    <name type="scientific">Geodia barretti</name>
    <name type="common">Barrett's horny sponge</name>
    <dbReference type="NCBI Taxonomy" id="519541"/>
    <lineage>
        <taxon>Eukaryota</taxon>
        <taxon>Metazoa</taxon>
        <taxon>Porifera</taxon>
        <taxon>Demospongiae</taxon>
        <taxon>Heteroscleromorpha</taxon>
        <taxon>Tetractinellida</taxon>
        <taxon>Astrophorina</taxon>
        <taxon>Geodiidae</taxon>
        <taxon>Geodia</taxon>
    </lineage>
</organism>
<dbReference type="Proteomes" id="UP001174909">
    <property type="component" value="Unassembled WGS sequence"/>
</dbReference>
<evidence type="ECO:0000256" key="1">
    <source>
        <dbReference type="SAM" id="Phobius"/>
    </source>
</evidence>
<sequence length="280" mass="30968">MRQITLLLIGLLIQGWILEIALSANYTRQICTGEPALQPLSFHSCPNESATFTCSDSKVSFLTWKVEHYTPSDGHLSYAAKLLKADTELLTLNSTDNVFHSTLVFDQIDENFANMTSTLTVSTSGVRNGTNVTCTTLVGIDECNMMATIYVTDNNEEVTPTHHGRNGDLCCSMSELAGLFGIWVFLLIVTTLVTALSLYLIRKHSATKNRQLQEKCDVVENSAYGVHVQGSAGDRLEPDYNMENNPLYEMRILSNEGHSHKTQTPAPVPVYETVDIVAEK</sequence>
<gene>
    <name evidence="3" type="ORF">GBAR_LOCUS3297</name>
</gene>
<evidence type="ECO:0000313" key="4">
    <source>
        <dbReference type="Proteomes" id="UP001174909"/>
    </source>
</evidence>
<comment type="caution">
    <text evidence="3">The sequence shown here is derived from an EMBL/GenBank/DDBJ whole genome shotgun (WGS) entry which is preliminary data.</text>
</comment>
<keyword evidence="2" id="KW-0732">Signal</keyword>
<evidence type="ECO:0000313" key="3">
    <source>
        <dbReference type="EMBL" id="CAI8001992.1"/>
    </source>
</evidence>
<keyword evidence="1" id="KW-0812">Transmembrane</keyword>
<evidence type="ECO:0000256" key="2">
    <source>
        <dbReference type="SAM" id="SignalP"/>
    </source>
</evidence>
<proteinExistence type="predicted"/>
<dbReference type="EMBL" id="CASHTH010000457">
    <property type="protein sequence ID" value="CAI8001992.1"/>
    <property type="molecule type" value="Genomic_DNA"/>
</dbReference>
<dbReference type="AlphaFoldDB" id="A0AA35W0H5"/>
<accession>A0AA35W0H5</accession>
<feature type="chain" id="PRO_5041225643" description="Ig-like domain-containing protein" evidence="2">
    <location>
        <begin position="24"/>
        <end position="280"/>
    </location>
</feature>
<feature type="signal peptide" evidence="2">
    <location>
        <begin position="1"/>
        <end position="23"/>
    </location>
</feature>
<evidence type="ECO:0008006" key="5">
    <source>
        <dbReference type="Google" id="ProtNLM"/>
    </source>
</evidence>
<keyword evidence="4" id="KW-1185">Reference proteome</keyword>
<protein>
    <recommendedName>
        <fullName evidence="5">Ig-like domain-containing protein</fullName>
    </recommendedName>
</protein>